<comment type="pathway">
    <text evidence="1 10">Amino-acid biosynthesis; L-threonine biosynthesis; L-threonine from L-aspartate: step 3/5.</text>
</comment>
<dbReference type="Pfam" id="PF03447">
    <property type="entry name" value="NAD_binding_3"/>
    <property type="match status" value="1"/>
</dbReference>
<evidence type="ECO:0000256" key="1">
    <source>
        <dbReference type="ARBA" id="ARBA00005056"/>
    </source>
</evidence>
<evidence type="ECO:0000259" key="12">
    <source>
        <dbReference type="Pfam" id="PF00742"/>
    </source>
</evidence>
<dbReference type="Gene3D" id="3.40.50.720">
    <property type="entry name" value="NAD(P)-binding Rossmann-like Domain"/>
    <property type="match status" value="1"/>
</dbReference>
<evidence type="ECO:0000259" key="13">
    <source>
        <dbReference type="Pfam" id="PF03447"/>
    </source>
</evidence>
<dbReference type="NCBIfam" id="NF004976">
    <property type="entry name" value="PRK06349.1"/>
    <property type="match status" value="1"/>
</dbReference>
<comment type="pathway">
    <text evidence="2 10">Amino-acid biosynthesis; L-methionine biosynthesis via de novo pathway; L-homoserine from L-aspartate: step 3/3.</text>
</comment>
<dbReference type="Pfam" id="PF00742">
    <property type="entry name" value="Homoserine_dh"/>
    <property type="match status" value="1"/>
</dbReference>
<organism evidence="14 15">
    <name type="scientific">Flaviaesturariibacter amylovorans</name>
    <dbReference type="NCBI Taxonomy" id="1084520"/>
    <lineage>
        <taxon>Bacteria</taxon>
        <taxon>Pseudomonadati</taxon>
        <taxon>Bacteroidota</taxon>
        <taxon>Chitinophagia</taxon>
        <taxon>Chitinophagales</taxon>
        <taxon>Chitinophagaceae</taxon>
        <taxon>Flaviaestuariibacter</taxon>
    </lineage>
</organism>
<dbReference type="InterPro" id="IPR001342">
    <property type="entry name" value="HDH_cat"/>
</dbReference>
<name>A0ABP8GKW6_9BACT</name>
<protein>
    <recommendedName>
        <fullName evidence="5 10">Homoserine dehydrogenase</fullName>
        <ecNumber evidence="4 10">1.1.1.3</ecNumber>
    </recommendedName>
</protein>
<keyword evidence="8 10" id="KW-0560">Oxidoreductase</keyword>
<comment type="similarity">
    <text evidence="3 11">Belongs to the homoserine dehydrogenase family.</text>
</comment>
<feature type="domain" description="Aspartate/homoserine dehydrogenase NAD-binding" evidence="13">
    <location>
        <begin position="22"/>
        <end position="132"/>
    </location>
</feature>
<dbReference type="EC" id="1.1.1.3" evidence="4 10"/>
<dbReference type="EMBL" id="BAABGY010000006">
    <property type="protein sequence ID" value="GAA4325886.1"/>
    <property type="molecule type" value="Genomic_DNA"/>
</dbReference>
<evidence type="ECO:0000256" key="2">
    <source>
        <dbReference type="ARBA" id="ARBA00005062"/>
    </source>
</evidence>
<evidence type="ECO:0000256" key="4">
    <source>
        <dbReference type="ARBA" id="ARBA00013213"/>
    </source>
</evidence>
<keyword evidence="7 10" id="KW-0791">Threonine biosynthesis</keyword>
<evidence type="ECO:0000256" key="6">
    <source>
        <dbReference type="ARBA" id="ARBA00022605"/>
    </source>
</evidence>
<evidence type="ECO:0000313" key="15">
    <source>
        <dbReference type="Proteomes" id="UP001501725"/>
    </source>
</evidence>
<keyword evidence="6 10" id="KW-0028">Amino-acid biosynthesis</keyword>
<evidence type="ECO:0000313" key="14">
    <source>
        <dbReference type="EMBL" id="GAA4325886.1"/>
    </source>
</evidence>
<dbReference type="Proteomes" id="UP001501725">
    <property type="component" value="Unassembled WGS sequence"/>
</dbReference>
<keyword evidence="9 10" id="KW-0486">Methionine biosynthesis</keyword>
<evidence type="ECO:0000256" key="5">
    <source>
        <dbReference type="ARBA" id="ARBA00013376"/>
    </source>
</evidence>
<dbReference type="Gene3D" id="3.30.360.10">
    <property type="entry name" value="Dihydrodipicolinate Reductase, domain 2"/>
    <property type="match status" value="1"/>
</dbReference>
<reference evidence="15" key="1">
    <citation type="journal article" date="2019" name="Int. J. Syst. Evol. Microbiol.">
        <title>The Global Catalogue of Microorganisms (GCM) 10K type strain sequencing project: providing services to taxonomists for standard genome sequencing and annotation.</title>
        <authorList>
            <consortium name="The Broad Institute Genomics Platform"/>
            <consortium name="The Broad Institute Genome Sequencing Center for Infectious Disease"/>
            <person name="Wu L."/>
            <person name="Ma J."/>
        </authorList>
    </citation>
    <scope>NUCLEOTIDE SEQUENCE [LARGE SCALE GENOMIC DNA]</scope>
    <source>
        <strain evidence="15">JCM 17919</strain>
    </source>
</reference>
<evidence type="ECO:0000256" key="10">
    <source>
        <dbReference type="RuleBase" id="RU000579"/>
    </source>
</evidence>
<evidence type="ECO:0000256" key="7">
    <source>
        <dbReference type="ARBA" id="ARBA00022697"/>
    </source>
</evidence>
<evidence type="ECO:0000256" key="11">
    <source>
        <dbReference type="RuleBase" id="RU004171"/>
    </source>
</evidence>
<dbReference type="InterPro" id="IPR019811">
    <property type="entry name" value="HDH_CS"/>
</dbReference>
<dbReference type="PANTHER" id="PTHR43331">
    <property type="entry name" value="HOMOSERINE DEHYDROGENASE"/>
    <property type="match status" value="1"/>
</dbReference>
<dbReference type="PANTHER" id="PTHR43331:SF1">
    <property type="entry name" value="HOMOSERINE DEHYDROGENASE"/>
    <property type="match status" value="1"/>
</dbReference>
<dbReference type="SUPFAM" id="SSF51735">
    <property type="entry name" value="NAD(P)-binding Rossmann-fold domains"/>
    <property type="match status" value="1"/>
</dbReference>
<proteinExistence type="inferred from homology"/>
<sequence length="429" mass="46505">MALPDSNLKSSMPNHLTIGLFGFGVVGEGIYRVLEELPSLNARIKTICIRDPHKPRAAPSALFTTDAAQLLQDPDINLVVELIDDAAAAYRIVTEALRSGRHVVSANKKLIAEHLPELLRLQQQHGGSFLYEAAVCGSIPILRNLEEYYDNDLLHALSGIVNGSTNYILTQQAKGLDYAGALKQAQELGFAESDPSLDVEGWDAANKLALLLAHAWGIVTPPEALLRKGITRLRPHDWAHAREKGWRIALTATATRLADGKVGALVLPRFVDEGHPLYGVRDEYNGLVLESRLADRQFLSGKGAGRYPTASAVVSDISALSYGYRYAYKKLRAGTGGGLSDEFSLDVFVGYGEGTRTGASAFDEVYSTFHSGSGGYITGRITAARLRATAWWQDPDVSVIALPEGFTAPERTRVSRGKVRDLLIAEPVA</sequence>
<dbReference type="SUPFAM" id="SSF55347">
    <property type="entry name" value="Glyceraldehyde-3-phosphate dehydrogenase-like, C-terminal domain"/>
    <property type="match status" value="1"/>
</dbReference>
<evidence type="ECO:0000256" key="9">
    <source>
        <dbReference type="ARBA" id="ARBA00023167"/>
    </source>
</evidence>
<evidence type="ECO:0000256" key="8">
    <source>
        <dbReference type="ARBA" id="ARBA00023002"/>
    </source>
</evidence>
<accession>A0ABP8GKW6</accession>
<keyword evidence="15" id="KW-1185">Reference proteome</keyword>
<dbReference type="InterPro" id="IPR036291">
    <property type="entry name" value="NAD(P)-bd_dom_sf"/>
</dbReference>
<keyword evidence="10" id="KW-0521">NADP</keyword>
<evidence type="ECO:0000256" key="3">
    <source>
        <dbReference type="ARBA" id="ARBA00006753"/>
    </source>
</evidence>
<gene>
    <name evidence="14" type="ORF">GCM10023184_14180</name>
</gene>
<comment type="caution">
    <text evidence="14">The sequence shown here is derived from an EMBL/GenBank/DDBJ whole genome shotgun (WGS) entry which is preliminary data.</text>
</comment>
<dbReference type="InterPro" id="IPR005106">
    <property type="entry name" value="Asp/hSer_DH_NAD-bd"/>
</dbReference>
<dbReference type="PROSITE" id="PS01042">
    <property type="entry name" value="HOMOSER_DHGENASE"/>
    <property type="match status" value="1"/>
</dbReference>
<feature type="domain" description="Homoserine dehydrogenase catalytic" evidence="12">
    <location>
        <begin position="140"/>
        <end position="317"/>
    </location>
</feature>
<comment type="catalytic activity">
    <reaction evidence="10">
        <text>L-homoserine + NADP(+) = L-aspartate 4-semialdehyde + NADPH + H(+)</text>
        <dbReference type="Rhea" id="RHEA:15761"/>
        <dbReference type="ChEBI" id="CHEBI:15378"/>
        <dbReference type="ChEBI" id="CHEBI:57476"/>
        <dbReference type="ChEBI" id="CHEBI:57783"/>
        <dbReference type="ChEBI" id="CHEBI:58349"/>
        <dbReference type="ChEBI" id="CHEBI:537519"/>
        <dbReference type="EC" id="1.1.1.3"/>
    </reaction>
</comment>